<gene>
    <name evidence="1" type="ORF">BKA14_002692</name>
</gene>
<evidence type="ECO:0000313" key="2">
    <source>
        <dbReference type="Proteomes" id="UP000542742"/>
    </source>
</evidence>
<dbReference type="Proteomes" id="UP000542742">
    <property type="component" value="Unassembled WGS sequence"/>
</dbReference>
<keyword evidence="2" id="KW-1185">Reference proteome</keyword>
<protein>
    <submittedName>
        <fullName evidence="1">Uncharacterized protein</fullName>
    </submittedName>
</protein>
<organism evidence="1 2">
    <name type="scientific">Paractinoplanes abujensis</name>
    <dbReference type="NCBI Taxonomy" id="882441"/>
    <lineage>
        <taxon>Bacteria</taxon>
        <taxon>Bacillati</taxon>
        <taxon>Actinomycetota</taxon>
        <taxon>Actinomycetes</taxon>
        <taxon>Micromonosporales</taxon>
        <taxon>Micromonosporaceae</taxon>
        <taxon>Paractinoplanes</taxon>
    </lineage>
</organism>
<dbReference type="EMBL" id="JACHMF010000001">
    <property type="protein sequence ID" value="MBB4692544.1"/>
    <property type="molecule type" value="Genomic_DNA"/>
</dbReference>
<evidence type="ECO:0000313" key="1">
    <source>
        <dbReference type="EMBL" id="MBB4692544.1"/>
    </source>
</evidence>
<comment type="caution">
    <text evidence="1">The sequence shown here is derived from an EMBL/GenBank/DDBJ whole genome shotgun (WGS) entry which is preliminary data.</text>
</comment>
<name>A0A7W7G1D6_9ACTN</name>
<reference evidence="1 2" key="1">
    <citation type="submission" date="2020-08" db="EMBL/GenBank/DDBJ databases">
        <title>Sequencing the genomes of 1000 actinobacteria strains.</title>
        <authorList>
            <person name="Klenk H.-P."/>
        </authorList>
    </citation>
    <scope>NUCLEOTIDE SEQUENCE [LARGE SCALE GENOMIC DNA]</scope>
    <source>
        <strain evidence="1 2">DSM 45518</strain>
    </source>
</reference>
<dbReference type="AlphaFoldDB" id="A0A7W7G1D6"/>
<sequence>MTVKVTAADVTDRDAARELLPELSLRQSWRCFRRLGAN</sequence>
<proteinExistence type="predicted"/>
<accession>A0A7W7G1D6</accession>